<dbReference type="GO" id="GO:0071555">
    <property type="term" value="P:cell wall organization"/>
    <property type="evidence" value="ECO:0007669"/>
    <property type="project" value="UniProtKB-UniRule"/>
</dbReference>
<dbReference type="InterPro" id="IPR050979">
    <property type="entry name" value="LD-transpeptidase"/>
</dbReference>
<sequence>MEKRSESIKRRRQEKLANIKFRKIDILILIMALLGILGYHHCMHVAEHHQIVIEHQAKAQAAKMAKEKTAAVKKRAAKSVMRTPINWKESSETVPYPNLNNIKDFWVKVALLKNRTYLMSGNKVIYTMYCSGGLFHKDSNTGKMVSDTPTGTYQIQPERGQSFFNSSLNEGANYWVSWKDNGVYLFHTVPTKKDGSYNVPEAEKLGKQPASHGCIRLSIPDAKWMMQNLKVGTKVVVQND</sequence>
<evidence type="ECO:0000256" key="4">
    <source>
        <dbReference type="ARBA" id="ARBA00022984"/>
    </source>
</evidence>
<comment type="pathway">
    <text evidence="1 6">Cell wall biogenesis; peptidoglycan biosynthesis.</text>
</comment>
<dbReference type="InterPro" id="IPR038063">
    <property type="entry name" value="Transpep_catalytic_dom"/>
</dbReference>
<proteinExistence type="predicted"/>
<evidence type="ECO:0000313" key="10">
    <source>
        <dbReference type="Proteomes" id="UP000051291"/>
    </source>
</evidence>
<keyword evidence="7" id="KW-0472">Membrane</keyword>
<dbReference type="UniPathway" id="UPA00219"/>
<dbReference type="CDD" id="cd16913">
    <property type="entry name" value="YkuD_like"/>
    <property type="match status" value="1"/>
</dbReference>
<evidence type="ECO:0000256" key="1">
    <source>
        <dbReference type="ARBA" id="ARBA00004752"/>
    </source>
</evidence>
<feature type="active site" description="Proton donor/acceptor" evidence="6">
    <location>
        <position position="187"/>
    </location>
</feature>
<keyword evidence="7" id="KW-0812">Transmembrane</keyword>
<evidence type="ECO:0000256" key="3">
    <source>
        <dbReference type="ARBA" id="ARBA00022960"/>
    </source>
</evidence>
<dbReference type="EMBL" id="AYYZ01000030">
    <property type="protein sequence ID" value="KRM51523.1"/>
    <property type="molecule type" value="Genomic_DNA"/>
</dbReference>
<dbReference type="PANTHER" id="PTHR30582">
    <property type="entry name" value="L,D-TRANSPEPTIDASE"/>
    <property type="match status" value="1"/>
</dbReference>
<accession>A0A0R1ZKC5</accession>
<dbReference type="Pfam" id="PF03734">
    <property type="entry name" value="YkuD"/>
    <property type="match status" value="1"/>
</dbReference>
<keyword evidence="2" id="KW-0808">Transferase</keyword>
<dbReference type="Proteomes" id="UP000051291">
    <property type="component" value="Unassembled WGS sequence"/>
</dbReference>
<keyword evidence="10" id="KW-1185">Reference proteome</keyword>
<dbReference type="STRING" id="1423820.FC64_GL001333"/>
<protein>
    <submittedName>
        <fullName evidence="9">ErfK YbiS YcfS YnhG family protein</fullName>
    </submittedName>
</protein>
<comment type="caution">
    <text evidence="9">The sequence shown here is derived from an EMBL/GenBank/DDBJ whole genome shotgun (WGS) entry which is preliminary data.</text>
</comment>
<feature type="domain" description="L,D-TPase catalytic" evidence="8">
    <location>
        <begin position="105"/>
        <end position="238"/>
    </location>
</feature>
<dbReference type="PANTHER" id="PTHR30582:SF2">
    <property type="entry name" value="L,D-TRANSPEPTIDASE YCIB-RELATED"/>
    <property type="match status" value="1"/>
</dbReference>
<keyword evidence="7" id="KW-1133">Transmembrane helix</keyword>
<dbReference type="AlphaFoldDB" id="A0A0R1ZKC5"/>
<dbReference type="Gene3D" id="2.40.440.10">
    <property type="entry name" value="L,D-transpeptidase catalytic domain-like"/>
    <property type="match status" value="1"/>
</dbReference>
<evidence type="ECO:0000259" key="8">
    <source>
        <dbReference type="PROSITE" id="PS52029"/>
    </source>
</evidence>
<evidence type="ECO:0000256" key="5">
    <source>
        <dbReference type="ARBA" id="ARBA00023316"/>
    </source>
</evidence>
<feature type="active site" description="Nucleophile" evidence="6">
    <location>
        <position position="214"/>
    </location>
</feature>
<organism evidence="9 10">
    <name type="scientific">Ligilactobacillus araffinosus DSM 20653</name>
    <dbReference type="NCBI Taxonomy" id="1423820"/>
    <lineage>
        <taxon>Bacteria</taxon>
        <taxon>Bacillati</taxon>
        <taxon>Bacillota</taxon>
        <taxon>Bacilli</taxon>
        <taxon>Lactobacillales</taxon>
        <taxon>Lactobacillaceae</taxon>
        <taxon>Ligilactobacillus</taxon>
    </lineage>
</organism>
<keyword evidence="5 6" id="KW-0961">Cell wall biogenesis/degradation</keyword>
<dbReference type="GO" id="GO:0005576">
    <property type="term" value="C:extracellular region"/>
    <property type="evidence" value="ECO:0007669"/>
    <property type="project" value="TreeGrafter"/>
</dbReference>
<dbReference type="SUPFAM" id="SSF141523">
    <property type="entry name" value="L,D-transpeptidase catalytic domain-like"/>
    <property type="match status" value="1"/>
</dbReference>
<dbReference type="GO" id="GO:0016740">
    <property type="term" value="F:transferase activity"/>
    <property type="evidence" value="ECO:0007669"/>
    <property type="project" value="UniProtKB-KW"/>
</dbReference>
<keyword evidence="4 6" id="KW-0573">Peptidoglycan synthesis</keyword>
<dbReference type="InterPro" id="IPR005490">
    <property type="entry name" value="LD_TPept_cat_dom"/>
</dbReference>
<dbReference type="GO" id="GO:0071972">
    <property type="term" value="F:peptidoglycan L,D-transpeptidase activity"/>
    <property type="evidence" value="ECO:0007669"/>
    <property type="project" value="TreeGrafter"/>
</dbReference>
<dbReference type="GO" id="GO:0008360">
    <property type="term" value="P:regulation of cell shape"/>
    <property type="evidence" value="ECO:0007669"/>
    <property type="project" value="UniProtKB-UniRule"/>
</dbReference>
<feature type="transmembrane region" description="Helical" evidence="7">
    <location>
        <begin position="21"/>
        <end position="40"/>
    </location>
</feature>
<dbReference type="GO" id="GO:0018104">
    <property type="term" value="P:peptidoglycan-protein cross-linking"/>
    <property type="evidence" value="ECO:0007669"/>
    <property type="project" value="TreeGrafter"/>
</dbReference>
<evidence type="ECO:0000256" key="2">
    <source>
        <dbReference type="ARBA" id="ARBA00022679"/>
    </source>
</evidence>
<evidence type="ECO:0000313" key="9">
    <source>
        <dbReference type="EMBL" id="KRM51523.1"/>
    </source>
</evidence>
<dbReference type="PATRIC" id="fig|1423820.4.peg.1359"/>
<evidence type="ECO:0000256" key="7">
    <source>
        <dbReference type="SAM" id="Phobius"/>
    </source>
</evidence>
<name>A0A0R1ZKC5_9LACO</name>
<gene>
    <name evidence="9" type="ORF">FC64_GL001333</name>
</gene>
<reference evidence="9 10" key="1">
    <citation type="journal article" date="2015" name="Genome Announc.">
        <title>Expanding the biotechnology potential of lactobacilli through comparative genomics of 213 strains and associated genera.</title>
        <authorList>
            <person name="Sun Z."/>
            <person name="Harris H.M."/>
            <person name="McCann A."/>
            <person name="Guo C."/>
            <person name="Argimon S."/>
            <person name="Zhang W."/>
            <person name="Yang X."/>
            <person name="Jeffery I.B."/>
            <person name="Cooney J.C."/>
            <person name="Kagawa T.F."/>
            <person name="Liu W."/>
            <person name="Song Y."/>
            <person name="Salvetti E."/>
            <person name="Wrobel A."/>
            <person name="Rasinkangas P."/>
            <person name="Parkhill J."/>
            <person name="Rea M.C."/>
            <person name="O'Sullivan O."/>
            <person name="Ritari J."/>
            <person name="Douillard F.P."/>
            <person name="Paul Ross R."/>
            <person name="Yang R."/>
            <person name="Briner A.E."/>
            <person name="Felis G.E."/>
            <person name="de Vos W.M."/>
            <person name="Barrangou R."/>
            <person name="Klaenhammer T.R."/>
            <person name="Caufield P.W."/>
            <person name="Cui Y."/>
            <person name="Zhang H."/>
            <person name="O'Toole P.W."/>
        </authorList>
    </citation>
    <scope>NUCLEOTIDE SEQUENCE [LARGE SCALE GENOMIC DNA]</scope>
    <source>
        <strain evidence="9 10">DSM 20653</strain>
    </source>
</reference>
<evidence type="ECO:0000256" key="6">
    <source>
        <dbReference type="PROSITE-ProRule" id="PRU01373"/>
    </source>
</evidence>
<dbReference type="PROSITE" id="PS52029">
    <property type="entry name" value="LD_TPASE"/>
    <property type="match status" value="1"/>
</dbReference>
<keyword evidence="3 6" id="KW-0133">Cell shape</keyword>